<gene>
    <name evidence="14" type="ORF">CCMA1212_005781</name>
</gene>
<evidence type="ECO:0000256" key="12">
    <source>
        <dbReference type="SAM" id="Phobius"/>
    </source>
</evidence>
<evidence type="ECO:0000256" key="7">
    <source>
        <dbReference type="ARBA" id="ARBA00022692"/>
    </source>
</evidence>
<evidence type="ECO:0000256" key="4">
    <source>
        <dbReference type="ARBA" id="ARBA00012557"/>
    </source>
</evidence>
<evidence type="ECO:0000313" key="15">
    <source>
        <dbReference type="Proteomes" id="UP001642720"/>
    </source>
</evidence>
<evidence type="ECO:0000256" key="1">
    <source>
        <dbReference type="ARBA" id="ARBA00004606"/>
    </source>
</evidence>
<feature type="non-terminal residue" evidence="14">
    <location>
        <position position="1"/>
    </location>
</feature>
<comment type="caution">
    <text evidence="14">The sequence shown here is derived from an EMBL/GenBank/DDBJ whole genome shotgun (WGS) entry which is preliminary data.</text>
</comment>
<evidence type="ECO:0000256" key="5">
    <source>
        <dbReference type="ARBA" id="ARBA00022676"/>
    </source>
</evidence>
<dbReference type="Proteomes" id="UP001642720">
    <property type="component" value="Unassembled WGS sequence"/>
</dbReference>
<evidence type="ECO:0000256" key="3">
    <source>
        <dbReference type="ARBA" id="ARBA00006462"/>
    </source>
</evidence>
<dbReference type="RefSeq" id="XP_073558589.1">
    <property type="nucleotide sequence ID" value="XM_073703026.1"/>
</dbReference>
<evidence type="ECO:0000256" key="10">
    <source>
        <dbReference type="ARBA" id="ARBA00022989"/>
    </source>
</evidence>
<reference evidence="14 15" key="1">
    <citation type="submission" date="2018-01" db="EMBL/GenBank/DDBJ databases">
        <title>Genome characterization of the sugarcane-associated fungus Trichoderma ghanense CCMA-1212 and their application in lignocelulose bioconversion.</title>
        <authorList>
            <person name="Steindorff A.S."/>
            <person name="Mendes T.D."/>
            <person name="Vilela E.S.D."/>
            <person name="Rodrigues D.S."/>
            <person name="Formighieri E.F."/>
            <person name="Melo I.S."/>
            <person name="Favaro L.C.L."/>
        </authorList>
    </citation>
    <scope>NUCLEOTIDE SEQUENCE [LARGE SCALE GENOMIC DNA]</scope>
    <source>
        <strain evidence="14 15">CCMA-1212</strain>
    </source>
</reference>
<keyword evidence="11 12" id="KW-0472">Membrane</keyword>
<evidence type="ECO:0000256" key="11">
    <source>
        <dbReference type="ARBA" id="ARBA00023136"/>
    </source>
</evidence>
<feature type="transmembrane region" description="Helical" evidence="12">
    <location>
        <begin position="57"/>
        <end position="76"/>
    </location>
</feature>
<evidence type="ECO:0000256" key="6">
    <source>
        <dbReference type="ARBA" id="ARBA00022679"/>
    </source>
</evidence>
<keyword evidence="5" id="KW-0328">Glycosyltransferase</keyword>
<dbReference type="EC" id="2.4.1.122" evidence="4"/>
<dbReference type="Pfam" id="PF02434">
    <property type="entry name" value="Fringe"/>
    <property type="match status" value="1"/>
</dbReference>
<dbReference type="PANTHER" id="PTHR23033:SF40">
    <property type="entry name" value="APPLE DOMAIN-CONTAINING PROTEIN"/>
    <property type="match status" value="1"/>
</dbReference>
<evidence type="ECO:0000256" key="8">
    <source>
        <dbReference type="ARBA" id="ARBA00022741"/>
    </source>
</evidence>
<comment type="similarity">
    <text evidence="3">Belongs to the glycosyltransferase 31 family. Beta3-Gal-T subfamily.</text>
</comment>
<dbReference type="EMBL" id="PPTA01000007">
    <property type="protein sequence ID" value="TFB02388.1"/>
    <property type="molecule type" value="Genomic_DNA"/>
</dbReference>
<name>A0ABY2H299_9HYPO</name>
<dbReference type="InterPro" id="IPR003378">
    <property type="entry name" value="Fringe-like_glycosylTrfase"/>
</dbReference>
<sequence>LSTSTFYYTTTLLAFSLLFSSRLPPSPLSRRFPPSMGADRSWSSSWRSFLKMPSRSWRAALIVGCTLLLTLPLYQLRDHQAAGYYKQYIYDHLSPYLQGQGVYNNTLYREGTEAAVHSRWNFSSPCDGFPNMDGIMLVMKTGATEAFDKLPTQLLTGLQCIDDFLIFSDLEQQIGKYHIYDSLDRVDDKIKEKYKEFQLYQAQQECPVSQKDCTTGMDGGWELDKFKFVNMVVRAWEMRPDQDWYVFAEADTYVVWPTLVHWLRNKVNPRDNVYVGSVAMISGFPFAHGGSGYIVSGALMRKMAQIPDITKYDEKAGEECCGDVVFARVAHEVGTKVMNAHPMFNGEKPNTLPYGPGHWCEPLLTMHHMNSEEISGVWQYEQTRTKKDFMQIREMYHAFFAPKMVAYRKDWDNLSDDTCYIAPDEDSQKRATGQQRDRQVKEADKNVVQKYAHNSPASCAKVCEAAGLDIPADEFEKLETETDRGKLIRAKYDEVASGDAAFKKDRKCFQWRFQKNVCCTSRSFKLGKPKREKNDADKWTSGWFVRGINDWIEAKGECPVEWKSPH</sequence>
<organism evidence="14 15">
    <name type="scientific">Trichoderma ghanense</name>
    <dbReference type="NCBI Taxonomy" id="65468"/>
    <lineage>
        <taxon>Eukaryota</taxon>
        <taxon>Fungi</taxon>
        <taxon>Dikarya</taxon>
        <taxon>Ascomycota</taxon>
        <taxon>Pezizomycotina</taxon>
        <taxon>Sordariomycetes</taxon>
        <taxon>Hypocreomycetidae</taxon>
        <taxon>Hypocreales</taxon>
        <taxon>Hypocreaceae</taxon>
        <taxon>Trichoderma</taxon>
    </lineage>
</organism>
<evidence type="ECO:0000259" key="13">
    <source>
        <dbReference type="Pfam" id="PF02434"/>
    </source>
</evidence>
<proteinExistence type="inferred from homology"/>
<protein>
    <recommendedName>
        <fullName evidence="4">N-acetylgalactosaminide beta-1,3-galactosyltransferase</fullName>
        <ecNumber evidence="4">2.4.1.122</ecNumber>
    </recommendedName>
</protein>
<keyword evidence="8" id="KW-0547">Nucleotide-binding</keyword>
<dbReference type="PANTHER" id="PTHR23033">
    <property type="entry name" value="BETA1,3-GALACTOSYLTRANSFERASE"/>
    <property type="match status" value="1"/>
</dbReference>
<keyword evidence="6" id="KW-0808">Transferase</keyword>
<evidence type="ECO:0000256" key="9">
    <source>
        <dbReference type="ARBA" id="ARBA00022968"/>
    </source>
</evidence>
<feature type="domain" description="Fringe-like glycosyltransferase" evidence="13">
    <location>
        <begin position="237"/>
        <end position="307"/>
    </location>
</feature>
<dbReference type="InterPro" id="IPR026050">
    <property type="entry name" value="C1GALT1/C1GALT1_chp1"/>
</dbReference>
<dbReference type="Gene3D" id="3.90.550.50">
    <property type="match status" value="1"/>
</dbReference>
<keyword evidence="10 12" id="KW-1133">Transmembrane helix</keyword>
<comment type="pathway">
    <text evidence="2">Protein modification; protein glycosylation.</text>
</comment>
<keyword evidence="15" id="KW-1185">Reference proteome</keyword>
<keyword evidence="9" id="KW-0735">Signal-anchor</keyword>
<accession>A0ABY2H299</accession>
<dbReference type="GeneID" id="300577476"/>
<evidence type="ECO:0000256" key="2">
    <source>
        <dbReference type="ARBA" id="ARBA00004922"/>
    </source>
</evidence>
<evidence type="ECO:0000313" key="14">
    <source>
        <dbReference type="EMBL" id="TFB02388.1"/>
    </source>
</evidence>
<keyword evidence="7 12" id="KW-0812">Transmembrane</keyword>
<comment type="subcellular location">
    <subcellularLocation>
        <location evidence="1">Membrane</location>
        <topology evidence="1">Single-pass type II membrane protein</topology>
    </subcellularLocation>
</comment>